<protein>
    <submittedName>
        <fullName evidence="8">Phosphatidylinositol N-acetylglucosaminyltransferase subunit C</fullName>
    </submittedName>
</protein>
<keyword evidence="8" id="KW-0328">Glycosyltransferase</keyword>
<dbReference type="PANTHER" id="PTHR12982:SF0">
    <property type="entry name" value="PHOSPHATIDYLINOSITOL N-ACETYLGLUCOSAMINYLTRANSFERASE SUBUNIT C"/>
    <property type="match status" value="1"/>
</dbReference>
<evidence type="ECO:0000313" key="9">
    <source>
        <dbReference type="Proteomes" id="UP000198211"/>
    </source>
</evidence>
<evidence type="ECO:0000256" key="1">
    <source>
        <dbReference type="ARBA" id="ARBA00004141"/>
    </source>
</evidence>
<gene>
    <name evidence="8" type="ORF">PHMEG_0001650</name>
</gene>
<dbReference type="Pfam" id="PF06432">
    <property type="entry name" value="GPI2"/>
    <property type="match status" value="1"/>
</dbReference>
<dbReference type="Proteomes" id="UP000198211">
    <property type="component" value="Unassembled WGS sequence"/>
</dbReference>
<comment type="similarity">
    <text evidence="3">Belongs to the PIGC family.</text>
</comment>
<organism evidence="8 9">
    <name type="scientific">Phytophthora megakarya</name>
    <dbReference type="NCBI Taxonomy" id="4795"/>
    <lineage>
        <taxon>Eukaryota</taxon>
        <taxon>Sar</taxon>
        <taxon>Stramenopiles</taxon>
        <taxon>Oomycota</taxon>
        <taxon>Peronosporomycetes</taxon>
        <taxon>Peronosporales</taxon>
        <taxon>Peronosporaceae</taxon>
        <taxon>Phytophthora</taxon>
    </lineage>
</organism>
<dbReference type="GO" id="GO:0000506">
    <property type="term" value="C:glycosylphosphatidylinositol-N-acetylglucosaminyltransferase (GPI-GnT) complex"/>
    <property type="evidence" value="ECO:0007669"/>
    <property type="project" value="TreeGrafter"/>
</dbReference>
<dbReference type="PANTHER" id="PTHR12982">
    <property type="entry name" value="PHOSPHATIDYLINOSITOL GLYCAN, CLASS C"/>
    <property type="match status" value="1"/>
</dbReference>
<evidence type="ECO:0000256" key="4">
    <source>
        <dbReference type="ARBA" id="ARBA00022502"/>
    </source>
</evidence>
<reference evidence="9" key="1">
    <citation type="submission" date="2017-03" db="EMBL/GenBank/DDBJ databases">
        <title>Phytopthora megakarya and P. palmivora, two closely related causual agents of cacao black pod achieved similar genome size and gene model numbers by different mechanisms.</title>
        <authorList>
            <person name="Ali S."/>
            <person name="Shao J."/>
            <person name="Larry D.J."/>
            <person name="Kronmiller B."/>
            <person name="Shen D."/>
            <person name="Strem M.D."/>
            <person name="Melnick R.L."/>
            <person name="Guiltinan M.J."/>
            <person name="Tyler B.M."/>
            <person name="Meinhardt L.W."/>
            <person name="Bailey B.A."/>
        </authorList>
    </citation>
    <scope>NUCLEOTIDE SEQUENCE [LARGE SCALE GENOMIC DNA]</scope>
    <source>
        <strain evidence="9">zdho120</strain>
    </source>
</reference>
<dbReference type="UniPathway" id="UPA00196"/>
<accession>A0A225X0R3</accession>
<dbReference type="EMBL" id="NBNE01000061">
    <property type="protein sequence ID" value="OWZ23481.1"/>
    <property type="molecule type" value="Genomic_DNA"/>
</dbReference>
<dbReference type="GO" id="GO:0006506">
    <property type="term" value="P:GPI anchor biosynthetic process"/>
    <property type="evidence" value="ECO:0007669"/>
    <property type="project" value="UniProtKB-UniPathway"/>
</dbReference>
<feature type="non-terminal residue" evidence="8">
    <location>
        <position position="81"/>
    </location>
</feature>
<keyword evidence="6" id="KW-1133">Transmembrane helix</keyword>
<name>A0A225X0R3_9STRA</name>
<evidence type="ECO:0000256" key="3">
    <source>
        <dbReference type="ARBA" id="ARBA00008321"/>
    </source>
</evidence>
<dbReference type="STRING" id="4795.A0A225X0R3"/>
<dbReference type="OrthoDB" id="196709at2759"/>
<comment type="caution">
    <text evidence="8">The sequence shown here is derived from an EMBL/GenBank/DDBJ whole genome shotgun (WGS) entry which is preliminary data.</text>
</comment>
<proteinExistence type="inferred from homology"/>
<keyword evidence="5" id="KW-0812">Transmembrane</keyword>
<evidence type="ECO:0000256" key="7">
    <source>
        <dbReference type="ARBA" id="ARBA00023136"/>
    </source>
</evidence>
<evidence type="ECO:0000256" key="5">
    <source>
        <dbReference type="ARBA" id="ARBA00022692"/>
    </source>
</evidence>
<comment type="subcellular location">
    <subcellularLocation>
        <location evidence="1">Membrane</location>
        <topology evidence="1">Multi-pass membrane protein</topology>
    </subcellularLocation>
</comment>
<keyword evidence="8" id="KW-0808">Transferase</keyword>
<comment type="pathway">
    <text evidence="2">Glycolipid biosynthesis; glycosylphosphatidylinositol-anchor biosynthesis.</text>
</comment>
<evidence type="ECO:0000256" key="2">
    <source>
        <dbReference type="ARBA" id="ARBA00004687"/>
    </source>
</evidence>
<evidence type="ECO:0000256" key="6">
    <source>
        <dbReference type="ARBA" id="ARBA00022989"/>
    </source>
</evidence>
<keyword evidence="7" id="KW-0472">Membrane</keyword>
<evidence type="ECO:0000313" key="8">
    <source>
        <dbReference type="EMBL" id="OWZ23481.1"/>
    </source>
</evidence>
<sequence length="81" mass="9204">MAATKVCSSNTCALCPATHTSWQPKWKKILYALQPYEDNYVDEKFLEQMRTNANVQEHQYGGMVRSAAAITQQICAVLIFF</sequence>
<dbReference type="InterPro" id="IPR009450">
    <property type="entry name" value="Plno_GlcNAc_GPI2"/>
</dbReference>
<dbReference type="AlphaFoldDB" id="A0A225X0R3"/>
<keyword evidence="9" id="KW-1185">Reference proteome</keyword>
<dbReference type="GO" id="GO:0016757">
    <property type="term" value="F:glycosyltransferase activity"/>
    <property type="evidence" value="ECO:0007669"/>
    <property type="project" value="UniProtKB-KW"/>
</dbReference>
<keyword evidence="4" id="KW-0337">GPI-anchor biosynthesis</keyword>